<proteinExistence type="predicted"/>
<name>A0A2T7UIH5_9BURK</name>
<gene>
    <name evidence="1" type="ORF">H663_002945</name>
</gene>
<accession>A0A2T7UIH5</accession>
<evidence type="ECO:0000313" key="2">
    <source>
        <dbReference type="Proteomes" id="UP000037507"/>
    </source>
</evidence>
<comment type="caution">
    <text evidence="1">The sequence shown here is derived from an EMBL/GenBank/DDBJ whole genome shotgun (WGS) entry which is preliminary data.</text>
</comment>
<keyword evidence="2" id="KW-1185">Reference proteome</keyword>
<sequence>MLKWGFIVEGPGPHSQRKKLAAETQAGFANSGITNADSPMHTNLPHIVAMGGIVGLPMQR</sequence>
<evidence type="ECO:0000313" key="1">
    <source>
        <dbReference type="EMBL" id="PVE44408.1"/>
    </source>
</evidence>
<reference evidence="1" key="1">
    <citation type="submission" date="2017-04" db="EMBL/GenBank/DDBJ databases">
        <title>Unexpected and diverse lifestyles within the genus Limnohabitans.</title>
        <authorList>
            <person name="Kasalicky V."/>
            <person name="Mehrshad M."/>
            <person name="Andrei S.-A."/>
            <person name="Salcher M."/>
            <person name="Kratochvilova H."/>
            <person name="Simek K."/>
            <person name="Ghai R."/>
        </authorList>
    </citation>
    <scope>NUCLEOTIDE SEQUENCE [LARGE SCALE GENOMIC DNA]</scope>
    <source>
        <strain evidence="1">II-D5</strain>
    </source>
</reference>
<organism evidence="1 2">
    <name type="scientific">Limnohabitans planktonicus II-D5</name>
    <dbReference type="NCBI Taxonomy" id="1293045"/>
    <lineage>
        <taxon>Bacteria</taxon>
        <taxon>Pseudomonadati</taxon>
        <taxon>Pseudomonadota</taxon>
        <taxon>Betaproteobacteria</taxon>
        <taxon>Burkholderiales</taxon>
        <taxon>Comamonadaceae</taxon>
        <taxon>Limnohabitans</taxon>
    </lineage>
</organism>
<dbReference type="AlphaFoldDB" id="A0A2T7UIH5"/>
<dbReference type="STRING" id="1293045.H663_17525"/>
<dbReference type="EMBL" id="LFYT02000002">
    <property type="protein sequence ID" value="PVE44408.1"/>
    <property type="molecule type" value="Genomic_DNA"/>
</dbReference>
<protein>
    <submittedName>
        <fullName evidence="1">Uncharacterized protein</fullName>
    </submittedName>
</protein>
<dbReference type="Proteomes" id="UP000037507">
    <property type="component" value="Unassembled WGS sequence"/>
</dbReference>